<dbReference type="AlphaFoldDB" id="A0A139WE66"/>
<reference evidence="2 3" key="1">
    <citation type="journal article" date="2008" name="Nature">
        <title>The genome of the model beetle and pest Tribolium castaneum.</title>
        <authorList>
            <consortium name="Tribolium Genome Sequencing Consortium"/>
            <person name="Richards S."/>
            <person name="Gibbs R.A."/>
            <person name="Weinstock G.M."/>
            <person name="Brown S.J."/>
            <person name="Denell R."/>
            <person name="Beeman R.W."/>
            <person name="Gibbs R."/>
            <person name="Beeman R.W."/>
            <person name="Brown S.J."/>
            <person name="Bucher G."/>
            <person name="Friedrich M."/>
            <person name="Grimmelikhuijzen C.J."/>
            <person name="Klingler M."/>
            <person name="Lorenzen M."/>
            <person name="Richards S."/>
            <person name="Roth S."/>
            <person name="Schroder R."/>
            <person name="Tautz D."/>
            <person name="Zdobnov E.M."/>
            <person name="Muzny D."/>
            <person name="Gibbs R.A."/>
            <person name="Weinstock G.M."/>
            <person name="Attaway T."/>
            <person name="Bell S."/>
            <person name="Buhay C.J."/>
            <person name="Chandrabose M.N."/>
            <person name="Chavez D."/>
            <person name="Clerk-Blankenburg K.P."/>
            <person name="Cree A."/>
            <person name="Dao M."/>
            <person name="Davis C."/>
            <person name="Chacko J."/>
            <person name="Dinh H."/>
            <person name="Dugan-Rocha S."/>
            <person name="Fowler G."/>
            <person name="Garner T.T."/>
            <person name="Garnes J."/>
            <person name="Gnirke A."/>
            <person name="Hawes A."/>
            <person name="Hernandez J."/>
            <person name="Hines S."/>
            <person name="Holder M."/>
            <person name="Hume J."/>
            <person name="Jhangiani S.N."/>
            <person name="Joshi V."/>
            <person name="Khan Z.M."/>
            <person name="Jackson L."/>
            <person name="Kovar C."/>
            <person name="Kowis A."/>
            <person name="Lee S."/>
            <person name="Lewis L.R."/>
            <person name="Margolis J."/>
            <person name="Morgan M."/>
            <person name="Nazareth L.V."/>
            <person name="Nguyen N."/>
            <person name="Okwuonu G."/>
            <person name="Parker D."/>
            <person name="Richards S."/>
            <person name="Ruiz S.J."/>
            <person name="Santibanez J."/>
            <person name="Savard J."/>
            <person name="Scherer S.E."/>
            <person name="Schneider B."/>
            <person name="Sodergren E."/>
            <person name="Tautz D."/>
            <person name="Vattahil S."/>
            <person name="Villasana D."/>
            <person name="White C.S."/>
            <person name="Wright R."/>
            <person name="Park Y."/>
            <person name="Beeman R.W."/>
            <person name="Lord J."/>
            <person name="Oppert B."/>
            <person name="Lorenzen M."/>
            <person name="Brown S."/>
            <person name="Wang L."/>
            <person name="Savard J."/>
            <person name="Tautz D."/>
            <person name="Richards S."/>
            <person name="Weinstock G."/>
            <person name="Gibbs R.A."/>
            <person name="Liu Y."/>
            <person name="Worley K."/>
            <person name="Weinstock G."/>
            <person name="Elsik C.G."/>
            <person name="Reese J.T."/>
            <person name="Elhaik E."/>
            <person name="Landan G."/>
            <person name="Graur D."/>
            <person name="Arensburger P."/>
            <person name="Atkinson P."/>
            <person name="Beeman R.W."/>
            <person name="Beidler J."/>
            <person name="Brown S.J."/>
            <person name="Demuth J.P."/>
            <person name="Drury D.W."/>
            <person name="Du Y.Z."/>
            <person name="Fujiwara H."/>
            <person name="Lorenzen M."/>
            <person name="Maselli V."/>
            <person name="Osanai M."/>
            <person name="Park Y."/>
            <person name="Robertson H.M."/>
            <person name="Tu Z."/>
            <person name="Wang J.J."/>
            <person name="Wang S."/>
            <person name="Richards S."/>
            <person name="Song H."/>
            <person name="Zhang L."/>
            <person name="Sodergren E."/>
            <person name="Werner D."/>
            <person name="Stanke M."/>
            <person name="Morgenstern B."/>
            <person name="Solovyev V."/>
            <person name="Kosarev P."/>
            <person name="Brown G."/>
            <person name="Chen H.C."/>
            <person name="Ermolaeva O."/>
            <person name="Hlavina W."/>
            <person name="Kapustin Y."/>
            <person name="Kiryutin B."/>
            <person name="Kitts P."/>
            <person name="Maglott D."/>
            <person name="Pruitt K."/>
            <person name="Sapojnikov V."/>
            <person name="Souvorov A."/>
            <person name="Mackey A.J."/>
            <person name="Waterhouse R.M."/>
            <person name="Wyder S."/>
            <person name="Zdobnov E.M."/>
            <person name="Zdobnov E.M."/>
            <person name="Wyder S."/>
            <person name="Kriventseva E.V."/>
            <person name="Kadowaki T."/>
            <person name="Bork P."/>
            <person name="Aranda M."/>
            <person name="Bao R."/>
            <person name="Beermann A."/>
            <person name="Berns N."/>
            <person name="Bolognesi R."/>
            <person name="Bonneton F."/>
            <person name="Bopp D."/>
            <person name="Brown S.J."/>
            <person name="Bucher G."/>
            <person name="Butts T."/>
            <person name="Chaumot A."/>
            <person name="Denell R.E."/>
            <person name="Ferrier D.E."/>
            <person name="Friedrich M."/>
            <person name="Gordon C.M."/>
            <person name="Jindra M."/>
            <person name="Klingler M."/>
            <person name="Lan Q."/>
            <person name="Lattorff H.M."/>
            <person name="Laudet V."/>
            <person name="von Levetsow C."/>
            <person name="Liu Z."/>
            <person name="Lutz R."/>
            <person name="Lynch J.A."/>
            <person name="da Fonseca R.N."/>
            <person name="Posnien N."/>
            <person name="Reuter R."/>
            <person name="Roth S."/>
            <person name="Savard J."/>
            <person name="Schinko J.B."/>
            <person name="Schmitt C."/>
            <person name="Schoppmeier M."/>
            <person name="Schroder R."/>
            <person name="Shippy T.D."/>
            <person name="Simonnet F."/>
            <person name="Marques-Souza H."/>
            <person name="Tautz D."/>
            <person name="Tomoyasu Y."/>
            <person name="Trauner J."/>
            <person name="Van der Zee M."/>
            <person name="Vervoort M."/>
            <person name="Wittkopp N."/>
            <person name="Wimmer E.A."/>
            <person name="Yang X."/>
            <person name="Jones A.K."/>
            <person name="Sattelle D.B."/>
            <person name="Ebert P.R."/>
            <person name="Nelson D."/>
            <person name="Scott J.G."/>
            <person name="Beeman R.W."/>
            <person name="Muthukrishnan S."/>
            <person name="Kramer K.J."/>
            <person name="Arakane Y."/>
            <person name="Beeman R.W."/>
            <person name="Zhu Q."/>
            <person name="Hogenkamp D."/>
            <person name="Dixit R."/>
            <person name="Oppert B."/>
            <person name="Jiang H."/>
            <person name="Zou Z."/>
            <person name="Marshall J."/>
            <person name="Elpidina E."/>
            <person name="Vinokurov K."/>
            <person name="Oppert C."/>
            <person name="Zou Z."/>
            <person name="Evans J."/>
            <person name="Lu Z."/>
            <person name="Zhao P."/>
            <person name="Sumathipala N."/>
            <person name="Altincicek B."/>
            <person name="Vilcinskas A."/>
            <person name="Williams M."/>
            <person name="Hultmark D."/>
            <person name="Hetru C."/>
            <person name="Jiang H."/>
            <person name="Grimmelikhuijzen C.J."/>
            <person name="Hauser F."/>
            <person name="Cazzamali G."/>
            <person name="Williamson M."/>
            <person name="Park Y."/>
            <person name="Li B."/>
            <person name="Tanaka Y."/>
            <person name="Predel R."/>
            <person name="Neupert S."/>
            <person name="Schachtner J."/>
            <person name="Verleyen P."/>
            <person name="Raible F."/>
            <person name="Bork P."/>
            <person name="Friedrich M."/>
            <person name="Walden K.K."/>
            <person name="Robertson H.M."/>
            <person name="Angeli S."/>
            <person name="Foret S."/>
            <person name="Bucher G."/>
            <person name="Schuetz S."/>
            <person name="Maleszka R."/>
            <person name="Wimmer E.A."/>
            <person name="Beeman R.W."/>
            <person name="Lorenzen M."/>
            <person name="Tomoyasu Y."/>
            <person name="Miller S.C."/>
            <person name="Grossmann D."/>
            <person name="Bucher G."/>
        </authorList>
    </citation>
    <scope>NUCLEOTIDE SEQUENCE [LARGE SCALE GENOMIC DNA]</scope>
    <source>
        <strain evidence="2 3">Georgia GA2</strain>
    </source>
</reference>
<dbReference type="InParanoid" id="A0A139WE66"/>
<name>A0A139WE66_TRICA</name>
<feature type="signal peptide" evidence="1">
    <location>
        <begin position="1"/>
        <end position="22"/>
    </location>
</feature>
<organism evidence="2 3">
    <name type="scientific">Tribolium castaneum</name>
    <name type="common">Red flour beetle</name>
    <dbReference type="NCBI Taxonomy" id="7070"/>
    <lineage>
        <taxon>Eukaryota</taxon>
        <taxon>Metazoa</taxon>
        <taxon>Ecdysozoa</taxon>
        <taxon>Arthropoda</taxon>
        <taxon>Hexapoda</taxon>
        <taxon>Insecta</taxon>
        <taxon>Pterygota</taxon>
        <taxon>Neoptera</taxon>
        <taxon>Endopterygota</taxon>
        <taxon>Coleoptera</taxon>
        <taxon>Polyphaga</taxon>
        <taxon>Cucujiformia</taxon>
        <taxon>Tenebrionidae</taxon>
        <taxon>Tenebrionidae incertae sedis</taxon>
        <taxon>Tribolium</taxon>
    </lineage>
</organism>
<keyword evidence="1" id="KW-0732">Signal</keyword>
<feature type="chain" id="PRO_5007299727" evidence="1">
    <location>
        <begin position="23"/>
        <end position="51"/>
    </location>
</feature>
<evidence type="ECO:0000313" key="2">
    <source>
        <dbReference type="EMBL" id="KYB26243.1"/>
    </source>
</evidence>
<sequence>MLRHIFTTVVAGFSLFLLQTVAQFPANQSFNYLDDVNITGPVVFPPAYYFN</sequence>
<dbReference type="EMBL" id="KQ971354">
    <property type="protein sequence ID" value="KYB26243.1"/>
    <property type="molecule type" value="Genomic_DNA"/>
</dbReference>
<proteinExistence type="predicted"/>
<gene>
    <name evidence="2" type="primary">AUGUSTUS-3.0.2_34789</name>
    <name evidence="2" type="ORF">TcasGA2_TC034789</name>
</gene>
<accession>A0A139WE66</accession>
<evidence type="ECO:0000256" key="1">
    <source>
        <dbReference type="SAM" id="SignalP"/>
    </source>
</evidence>
<evidence type="ECO:0000313" key="3">
    <source>
        <dbReference type="Proteomes" id="UP000007266"/>
    </source>
</evidence>
<dbReference type="Proteomes" id="UP000007266">
    <property type="component" value="Linkage group 7"/>
</dbReference>
<reference evidence="2 3" key="2">
    <citation type="journal article" date="2010" name="Nucleic Acids Res.">
        <title>BeetleBase in 2010: revisions to provide comprehensive genomic information for Tribolium castaneum.</title>
        <authorList>
            <person name="Kim H.S."/>
            <person name="Murphy T."/>
            <person name="Xia J."/>
            <person name="Caragea D."/>
            <person name="Park Y."/>
            <person name="Beeman R.W."/>
            <person name="Lorenzen M.D."/>
            <person name="Butcher S."/>
            <person name="Manak J.R."/>
            <person name="Brown S.J."/>
        </authorList>
    </citation>
    <scope>GENOME REANNOTATION</scope>
    <source>
        <strain evidence="2 3">Georgia GA2</strain>
    </source>
</reference>
<protein>
    <submittedName>
        <fullName evidence="2">Uncharacterized protein</fullName>
    </submittedName>
</protein>
<keyword evidence="3" id="KW-1185">Reference proteome</keyword>